<keyword evidence="3" id="KW-1185">Reference proteome</keyword>
<protein>
    <submittedName>
        <fullName evidence="2">Uncharacterized protein</fullName>
    </submittedName>
</protein>
<organism evidence="2 3">
    <name type="scientific">Pleurodeles waltl</name>
    <name type="common">Iberian ribbed newt</name>
    <dbReference type="NCBI Taxonomy" id="8319"/>
    <lineage>
        <taxon>Eukaryota</taxon>
        <taxon>Metazoa</taxon>
        <taxon>Chordata</taxon>
        <taxon>Craniata</taxon>
        <taxon>Vertebrata</taxon>
        <taxon>Euteleostomi</taxon>
        <taxon>Amphibia</taxon>
        <taxon>Batrachia</taxon>
        <taxon>Caudata</taxon>
        <taxon>Salamandroidea</taxon>
        <taxon>Salamandridae</taxon>
        <taxon>Pleurodelinae</taxon>
        <taxon>Pleurodeles</taxon>
    </lineage>
</organism>
<feature type="non-terminal residue" evidence="2">
    <location>
        <position position="68"/>
    </location>
</feature>
<accession>A0AAV7V3N9</accession>
<dbReference type="AlphaFoldDB" id="A0AAV7V3N9"/>
<dbReference type="EMBL" id="JANPWB010000004">
    <property type="protein sequence ID" value="KAJ1195387.1"/>
    <property type="molecule type" value="Genomic_DNA"/>
</dbReference>
<comment type="caution">
    <text evidence="2">The sequence shown here is derived from an EMBL/GenBank/DDBJ whole genome shotgun (WGS) entry which is preliminary data.</text>
</comment>
<evidence type="ECO:0000313" key="3">
    <source>
        <dbReference type="Proteomes" id="UP001066276"/>
    </source>
</evidence>
<sequence>VSSSYLYEVSAFFCGDALRFLGIKNAPSKSAGNALGGTLWQSVHPPGKRGKYMHTTKADGVGPSGLSS</sequence>
<feature type="region of interest" description="Disordered" evidence="1">
    <location>
        <begin position="46"/>
        <end position="68"/>
    </location>
</feature>
<reference evidence="2" key="1">
    <citation type="journal article" date="2022" name="bioRxiv">
        <title>Sequencing and chromosome-scale assembly of the giantPleurodeles waltlgenome.</title>
        <authorList>
            <person name="Brown T."/>
            <person name="Elewa A."/>
            <person name="Iarovenko S."/>
            <person name="Subramanian E."/>
            <person name="Araus A.J."/>
            <person name="Petzold A."/>
            <person name="Susuki M."/>
            <person name="Suzuki K.-i.T."/>
            <person name="Hayashi T."/>
            <person name="Toyoda A."/>
            <person name="Oliveira C."/>
            <person name="Osipova E."/>
            <person name="Leigh N.D."/>
            <person name="Simon A."/>
            <person name="Yun M.H."/>
        </authorList>
    </citation>
    <scope>NUCLEOTIDE SEQUENCE</scope>
    <source>
        <strain evidence="2">20211129_DDA</strain>
        <tissue evidence="2">Liver</tissue>
    </source>
</reference>
<dbReference type="Proteomes" id="UP001066276">
    <property type="component" value="Chromosome 2_2"/>
</dbReference>
<evidence type="ECO:0000313" key="2">
    <source>
        <dbReference type="EMBL" id="KAJ1195387.1"/>
    </source>
</evidence>
<proteinExistence type="predicted"/>
<name>A0AAV7V3N9_PLEWA</name>
<evidence type="ECO:0000256" key="1">
    <source>
        <dbReference type="SAM" id="MobiDB-lite"/>
    </source>
</evidence>
<gene>
    <name evidence="2" type="ORF">NDU88_004667</name>
</gene>
<feature type="non-terminal residue" evidence="2">
    <location>
        <position position="1"/>
    </location>
</feature>